<feature type="domain" description="Cytidyltransferase-like" evidence="3">
    <location>
        <begin position="165"/>
        <end position="305"/>
    </location>
</feature>
<dbReference type="InterPro" id="IPR001977">
    <property type="entry name" value="Depp_CoAkinase"/>
</dbReference>
<dbReference type="PROSITE" id="PS51219">
    <property type="entry name" value="DPCK"/>
    <property type="match status" value="1"/>
</dbReference>
<dbReference type="InterPro" id="IPR014729">
    <property type="entry name" value="Rossmann-like_a/b/a_fold"/>
</dbReference>
<dbReference type="InterPro" id="IPR004821">
    <property type="entry name" value="Cyt_trans-like"/>
</dbReference>
<dbReference type="OMA" id="EIHCHEV"/>
<evidence type="ECO:0000259" key="3">
    <source>
        <dbReference type="Pfam" id="PF01467"/>
    </source>
</evidence>
<evidence type="ECO:0000256" key="2">
    <source>
        <dbReference type="ARBA" id="ARBA00022840"/>
    </source>
</evidence>
<dbReference type="PANTHER" id="PTHR10695">
    <property type="entry name" value="DEPHOSPHO-COA KINASE-RELATED"/>
    <property type="match status" value="1"/>
</dbReference>
<dbReference type="NCBIfam" id="TIGR00152">
    <property type="entry name" value="dephospho-CoA kinase"/>
    <property type="match status" value="1"/>
</dbReference>
<dbReference type="Pfam" id="PF01467">
    <property type="entry name" value="CTP_transf_like"/>
    <property type="match status" value="1"/>
</dbReference>
<dbReference type="PANTHER" id="PTHR10695:SF46">
    <property type="entry name" value="BIFUNCTIONAL COENZYME A SYNTHASE-RELATED"/>
    <property type="match status" value="1"/>
</dbReference>
<keyword evidence="4" id="KW-1185">Reference proteome</keyword>
<dbReference type="HAMAP" id="MF_00376">
    <property type="entry name" value="Dephospho_CoA_kinase"/>
    <property type="match status" value="1"/>
</dbReference>
<dbReference type="Pfam" id="PF01121">
    <property type="entry name" value="CoaE"/>
    <property type="match status" value="1"/>
</dbReference>
<dbReference type="GO" id="GO:0015937">
    <property type="term" value="P:coenzyme A biosynthetic process"/>
    <property type="evidence" value="ECO:0007669"/>
    <property type="project" value="InterPro"/>
</dbReference>
<dbReference type="InterPro" id="IPR027417">
    <property type="entry name" value="P-loop_NTPase"/>
</dbReference>
<dbReference type="Proteomes" id="UP001652626">
    <property type="component" value="Chromosome 13"/>
</dbReference>
<proteinExistence type="inferred from homology"/>
<keyword evidence="2" id="KW-0067">ATP-binding</keyword>
<reference evidence="5" key="1">
    <citation type="submission" date="2025-08" db="UniProtKB">
        <authorList>
            <consortium name="RefSeq"/>
        </authorList>
    </citation>
    <scope>IDENTIFICATION</scope>
    <source>
        <tissue evidence="5">Whole body</tissue>
    </source>
</reference>
<dbReference type="CDD" id="cd02164">
    <property type="entry name" value="PPAT_CoAS"/>
    <property type="match status" value="1"/>
</dbReference>
<name>A0A8B8IR38_VANTA</name>
<dbReference type="AlphaFoldDB" id="A0A8B8IR38"/>
<sequence length="530" mass="60096">MYNLTYCVSVSVALVSVVIAYLILSNSKSVSMANNGILFVSNAAKAHKLCSKVSKLVKNVLYIKFDGGPESTLSIINKQIVNIYSKCWIYDVRLMLKPRDAQTKIKTNYPIQLIMYDKELSNESDKLRNCLDNIQTEVMLQSLDESPTMASLTNEEVKTYEYVALGGTFDKLHNGHKILLSQAALRATKHVTVGVTDVNMIQSKILWELIEPVEQRIKAVLDFLTDVNPDLEYNVLPIQDLYGPTKHDARLQLIVVSEETIRGAVKINEKRKENGLNELDIYTIELAEDTNKQSTEEETKVSSSNQRMRLLGTVLREPKPNPNIPDWPYVIGLAGGIASGKSNITEKLKSKGAAVINCDIIAHELYKPGLPLNHTIEETFGRDVITDSGEVDRNKLGSIVFGDKEQLERLNHLVWPAVIEEAQRRIKALGEQGYKVVVMEAAVMVRAKWYTYCHQLWSVIIPPKEAIKRLKERNNLTEEEAKQRVDAQPSNKEQVDVANIVFSPFWSYEYTQTQIDRAWDQLQLYLNKRK</sequence>
<dbReference type="CDD" id="cd02022">
    <property type="entry name" value="DPCK"/>
    <property type="match status" value="1"/>
</dbReference>
<organism evidence="4 5">
    <name type="scientific">Vanessa tameamea</name>
    <name type="common">Kamehameha butterfly</name>
    <dbReference type="NCBI Taxonomy" id="334116"/>
    <lineage>
        <taxon>Eukaryota</taxon>
        <taxon>Metazoa</taxon>
        <taxon>Ecdysozoa</taxon>
        <taxon>Arthropoda</taxon>
        <taxon>Hexapoda</taxon>
        <taxon>Insecta</taxon>
        <taxon>Pterygota</taxon>
        <taxon>Neoptera</taxon>
        <taxon>Endopterygota</taxon>
        <taxon>Lepidoptera</taxon>
        <taxon>Glossata</taxon>
        <taxon>Ditrysia</taxon>
        <taxon>Papilionoidea</taxon>
        <taxon>Nymphalidae</taxon>
        <taxon>Nymphalinae</taxon>
        <taxon>Vanessa</taxon>
    </lineage>
</organism>
<dbReference type="SUPFAM" id="SSF52540">
    <property type="entry name" value="P-loop containing nucleoside triphosphate hydrolases"/>
    <property type="match status" value="1"/>
</dbReference>
<accession>A0A8B8IR38</accession>
<dbReference type="GO" id="GO:0004140">
    <property type="term" value="F:dephospho-CoA kinase activity"/>
    <property type="evidence" value="ECO:0007669"/>
    <property type="project" value="UniProtKB-EC"/>
</dbReference>
<evidence type="ECO:0000256" key="1">
    <source>
        <dbReference type="ARBA" id="ARBA00022741"/>
    </source>
</evidence>
<dbReference type="GO" id="GO:0005524">
    <property type="term" value="F:ATP binding"/>
    <property type="evidence" value="ECO:0007669"/>
    <property type="project" value="UniProtKB-KW"/>
</dbReference>
<gene>
    <name evidence="5" type="primary">LOC113403315</name>
</gene>
<evidence type="ECO:0000313" key="5">
    <source>
        <dbReference type="RefSeq" id="XP_026499599.2"/>
    </source>
</evidence>
<dbReference type="Gene3D" id="3.40.50.300">
    <property type="entry name" value="P-loop containing nucleotide triphosphate hydrolases"/>
    <property type="match status" value="1"/>
</dbReference>
<keyword evidence="1" id="KW-0547">Nucleotide-binding</keyword>
<dbReference type="OrthoDB" id="330671at2759"/>
<protein>
    <submittedName>
        <fullName evidence="5">Bifunctional coenzyme A synthase isoform X1</fullName>
    </submittedName>
</protein>
<dbReference type="RefSeq" id="XP_026499599.2">
    <property type="nucleotide sequence ID" value="XM_026643814.2"/>
</dbReference>
<evidence type="ECO:0000313" key="4">
    <source>
        <dbReference type="Proteomes" id="UP001652626"/>
    </source>
</evidence>
<dbReference type="SUPFAM" id="SSF52374">
    <property type="entry name" value="Nucleotidylyl transferase"/>
    <property type="match status" value="1"/>
</dbReference>
<dbReference type="GO" id="GO:0004595">
    <property type="term" value="F:pantetheine-phosphate adenylyltransferase activity"/>
    <property type="evidence" value="ECO:0007669"/>
    <property type="project" value="UniProtKB-EC"/>
</dbReference>
<dbReference type="GeneID" id="113403315"/>
<dbReference type="NCBIfam" id="NF001985">
    <property type="entry name" value="PRK00777.1"/>
    <property type="match status" value="1"/>
</dbReference>
<dbReference type="Gene3D" id="3.40.50.620">
    <property type="entry name" value="HUPs"/>
    <property type="match status" value="1"/>
</dbReference>
<dbReference type="GO" id="GO:0005759">
    <property type="term" value="C:mitochondrial matrix"/>
    <property type="evidence" value="ECO:0007669"/>
    <property type="project" value="UniProtKB-SubCell"/>
</dbReference>